<evidence type="ECO:0000256" key="1">
    <source>
        <dbReference type="SAM" id="Phobius"/>
    </source>
</evidence>
<gene>
    <name evidence="2" type="ORF">DFSSTS7063_01715</name>
</gene>
<keyword evidence="1" id="KW-0812">Transmembrane</keyword>
<dbReference type="Pfam" id="PF12730">
    <property type="entry name" value="ABC2_membrane_4"/>
    <property type="match status" value="1"/>
</dbReference>
<feature type="transmembrane region" description="Helical" evidence="1">
    <location>
        <begin position="221"/>
        <end position="250"/>
    </location>
</feature>
<protein>
    <submittedName>
        <fullName evidence="2">ABC-2 family transporter protein</fullName>
    </submittedName>
</protein>
<proteinExistence type="predicted"/>
<evidence type="ECO:0000313" key="2">
    <source>
        <dbReference type="EMBL" id="VUX09550.1"/>
    </source>
</evidence>
<dbReference type="AlphaFoldDB" id="A0A564TQS3"/>
<accession>A0A564TQS3</accession>
<sequence>MWGLLNLIRCEFQKLKRKKFIQLTLAAAFLFPIPLTILMAKDKMAFDQLFRANMLMGDLLLLPGVLGVVASMLFFMERDNDTLKNLLTIPVSKTKLLLAKLSVLLILSVLYSVAGLGATLIGGVIVGNVEGVLYRLLLSLLIGIFVLIATLPVIVVIVAKNKSYIFSVIISFAYAIVGFAITMMFGTNPEAVNSIASILPVPIIIKWYLGSIPLEETLSYVLPYTITTPICFGIMGVYGTVFTMISSFFYKRTEY</sequence>
<feature type="transmembrane region" description="Helical" evidence="1">
    <location>
        <begin position="132"/>
        <end position="157"/>
    </location>
</feature>
<dbReference type="EMBL" id="CABHNI010000031">
    <property type="protein sequence ID" value="VUX09550.1"/>
    <property type="molecule type" value="Genomic_DNA"/>
</dbReference>
<organism evidence="2 3">
    <name type="scientific">Dorea formicigenerans</name>
    <dbReference type="NCBI Taxonomy" id="39486"/>
    <lineage>
        <taxon>Bacteria</taxon>
        <taxon>Bacillati</taxon>
        <taxon>Bacillota</taxon>
        <taxon>Clostridia</taxon>
        <taxon>Lachnospirales</taxon>
        <taxon>Lachnospiraceae</taxon>
        <taxon>Dorea</taxon>
    </lineage>
</organism>
<dbReference type="Proteomes" id="UP000358366">
    <property type="component" value="Unassembled WGS sequence"/>
</dbReference>
<reference evidence="2 3" key="1">
    <citation type="submission" date="2019-07" db="EMBL/GenBank/DDBJ databases">
        <authorList>
            <person name="Hibberd C M."/>
            <person name="Gehrig L. J."/>
            <person name="Chang H.-W."/>
            <person name="Venkatesh S."/>
        </authorList>
    </citation>
    <scope>NUCLEOTIDE SEQUENCE [LARGE SCALE GENOMIC DNA]</scope>
    <source>
        <strain evidence="2">Dorea_formicigenerans_SSTS_Bg7063</strain>
    </source>
</reference>
<keyword evidence="1" id="KW-0472">Membrane</keyword>
<feature type="transmembrane region" description="Helical" evidence="1">
    <location>
        <begin position="97"/>
        <end position="126"/>
    </location>
</feature>
<evidence type="ECO:0000313" key="3">
    <source>
        <dbReference type="Proteomes" id="UP000358366"/>
    </source>
</evidence>
<feature type="transmembrane region" description="Helical" evidence="1">
    <location>
        <begin position="20"/>
        <end position="39"/>
    </location>
</feature>
<feature type="transmembrane region" description="Helical" evidence="1">
    <location>
        <begin position="164"/>
        <end position="185"/>
    </location>
</feature>
<keyword evidence="1" id="KW-1133">Transmembrane helix</keyword>
<feature type="transmembrane region" description="Helical" evidence="1">
    <location>
        <begin position="59"/>
        <end position="76"/>
    </location>
</feature>
<dbReference type="PANTHER" id="PTHR37305">
    <property type="entry name" value="INTEGRAL MEMBRANE PROTEIN-RELATED"/>
    <property type="match status" value="1"/>
</dbReference>
<name>A0A564TQS3_9FIRM</name>
<dbReference type="PANTHER" id="PTHR37305:SF1">
    <property type="entry name" value="MEMBRANE PROTEIN"/>
    <property type="match status" value="1"/>
</dbReference>